<sequence>MTRTTTKTITKTTTTTKTKMTISSDITKRKDIDKPRKSMVFSARRPHSGEKSSHWRPPESVREGSQVLSANLAKSIKRAFGIVTYGDDSKMRAAQFLGHITCLSKSDLPDNNNKRCV</sequence>
<feature type="region of interest" description="Disordered" evidence="1">
    <location>
        <begin position="25"/>
        <end position="63"/>
    </location>
</feature>
<evidence type="ECO:0000313" key="2">
    <source>
        <dbReference type="EMBL" id="RUP51695.1"/>
    </source>
</evidence>
<feature type="compositionally biased region" description="Basic and acidic residues" evidence="1">
    <location>
        <begin position="26"/>
        <end position="36"/>
    </location>
</feature>
<gene>
    <name evidence="2" type="ORF">BC936DRAFT_146507</name>
</gene>
<dbReference type="EMBL" id="RBNI01000535">
    <property type="protein sequence ID" value="RUP51695.1"/>
    <property type="molecule type" value="Genomic_DNA"/>
</dbReference>
<dbReference type="AlphaFoldDB" id="A0A433DLJ8"/>
<evidence type="ECO:0000313" key="3">
    <source>
        <dbReference type="Proteomes" id="UP000268093"/>
    </source>
</evidence>
<comment type="caution">
    <text evidence="2">The sequence shown here is derived from an EMBL/GenBank/DDBJ whole genome shotgun (WGS) entry which is preliminary data.</text>
</comment>
<protein>
    <submittedName>
        <fullName evidence="2">Uncharacterized protein</fullName>
    </submittedName>
</protein>
<proteinExistence type="predicted"/>
<feature type="compositionally biased region" description="Basic and acidic residues" evidence="1">
    <location>
        <begin position="47"/>
        <end position="62"/>
    </location>
</feature>
<feature type="non-terminal residue" evidence="2">
    <location>
        <position position="117"/>
    </location>
</feature>
<keyword evidence="3" id="KW-1185">Reference proteome</keyword>
<name>A0A433DLJ8_9FUNG</name>
<evidence type="ECO:0000256" key="1">
    <source>
        <dbReference type="SAM" id="MobiDB-lite"/>
    </source>
</evidence>
<accession>A0A433DLJ8</accession>
<feature type="non-terminal residue" evidence="2">
    <location>
        <position position="1"/>
    </location>
</feature>
<dbReference type="Proteomes" id="UP000268093">
    <property type="component" value="Unassembled WGS sequence"/>
</dbReference>
<organism evidence="2 3">
    <name type="scientific">Jimgerdemannia flammicorona</name>
    <dbReference type="NCBI Taxonomy" id="994334"/>
    <lineage>
        <taxon>Eukaryota</taxon>
        <taxon>Fungi</taxon>
        <taxon>Fungi incertae sedis</taxon>
        <taxon>Mucoromycota</taxon>
        <taxon>Mucoromycotina</taxon>
        <taxon>Endogonomycetes</taxon>
        <taxon>Endogonales</taxon>
        <taxon>Endogonaceae</taxon>
        <taxon>Jimgerdemannia</taxon>
    </lineage>
</organism>
<reference evidence="2 3" key="1">
    <citation type="journal article" date="2018" name="New Phytol.">
        <title>Phylogenomics of Endogonaceae and evolution of mycorrhizas within Mucoromycota.</title>
        <authorList>
            <person name="Chang Y."/>
            <person name="Desiro A."/>
            <person name="Na H."/>
            <person name="Sandor L."/>
            <person name="Lipzen A."/>
            <person name="Clum A."/>
            <person name="Barry K."/>
            <person name="Grigoriev I.V."/>
            <person name="Martin F.M."/>
            <person name="Stajich J.E."/>
            <person name="Smith M.E."/>
            <person name="Bonito G."/>
            <person name="Spatafora J.W."/>
        </authorList>
    </citation>
    <scope>NUCLEOTIDE SEQUENCE [LARGE SCALE GENOMIC DNA]</scope>
    <source>
        <strain evidence="2 3">GMNB39</strain>
    </source>
</reference>